<dbReference type="FunCoup" id="L0P9U7">
    <property type="interactions" value="76"/>
</dbReference>
<dbReference type="STRING" id="1209962.L0P9U7"/>
<dbReference type="InterPro" id="IPR006671">
    <property type="entry name" value="Cyclin_N"/>
</dbReference>
<name>L0P9U7_PNEJI</name>
<evidence type="ECO:0000259" key="3">
    <source>
        <dbReference type="SMART" id="SM00385"/>
    </source>
</evidence>
<dbReference type="EMBL" id="CAKM01000065">
    <property type="protein sequence ID" value="CCJ28375.1"/>
    <property type="molecule type" value="Genomic_DNA"/>
</dbReference>
<dbReference type="PANTHER" id="PTHR10026">
    <property type="entry name" value="CYCLIN"/>
    <property type="match status" value="1"/>
</dbReference>
<feature type="compositionally biased region" description="Basic residues" evidence="2">
    <location>
        <begin position="10"/>
        <end position="22"/>
    </location>
</feature>
<dbReference type="SUPFAM" id="SSF47954">
    <property type="entry name" value="Cyclin-like"/>
    <property type="match status" value="2"/>
</dbReference>
<dbReference type="GO" id="GO:0016538">
    <property type="term" value="F:cyclin-dependent protein serine/threonine kinase regulator activity"/>
    <property type="evidence" value="ECO:0007669"/>
    <property type="project" value="InterPro"/>
</dbReference>
<dbReference type="InterPro" id="IPR036915">
    <property type="entry name" value="Cyclin-like_sf"/>
</dbReference>
<feature type="region of interest" description="Disordered" evidence="2">
    <location>
        <begin position="1"/>
        <end position="22"/>
    </location>
</feature>
<accession>L0P9U7</accession>
<proteinExistence type="inferred from homology"/>
<dbReference type="VEuPathDB" id="FungiDB:PNEJI1_000842"/>
<dbReference type="SMART" id="SM00385">
    <property type="entry name" value="CYCLIN"/>
    <property type="match status" value="2"/>
</dbReference>
<protein>
    <recommendedName>
        <fullName evidence="3">Cyclin-like domain-containing protein</fullName>
    </recommendedName>
</protein>
<reference evidence="4 5" key="1">
    <citation type="journal article" date="2012" name="MBio">
        <title>De novo assembly of the Pneumocystis jirovecii genome from a single bronchoalveolar lavage fluid specimen from a patient.</title>
        <authorList>
            <person name="Cisse O.H."/>
            <person name="Pagni M."/>
            <person name="Hauser P.M."/>
        </authorList>
    </citation>
    <scope>NUCLEOTIDE SEQUENCE [LARGE SCALE GENOMIC DNA]</scope>
    <source>
        <strain evidence="4 5">SE8</strain>
    </source>
</reference>
<organism evidence="5">
    <name type="scientific">Pneumocystis jirovecii</name>
    <name type="common">Human pneumocystis pneumonia agent</name>
    <dbReference type="NCBI Taxonomy" id="42068"/>
    <lineage>
        <taxon>Eukaryota</taxon>
        <taxon>Fungi</taxon>
        <taxon>Dikarya</taxon>
        <taxon>Ascomycota</taxon>
        <taxon>Taphrinomycotina</taxon>
        <taxon>Pneumocystomycetes</taxon>
        <taxon>Pneumocystaceae</taxon>
        <taxon>Pneumocystis</taxon>
    </lineage>
</organism>
<comment type="similarity">
    <text evidence="1">Belongs to the cyclin family.</text>
</comment>
<dbReference type="InParanoid" id="L0P9U7"/>
<dbReference type="InterPro" id="IPR043198">
    <property type="entry name" value="Cyclin/Ssn8"/>
</dbReference>
<dbReference type="CDD" id="cd20547">
    <property type="entry name" value="CYCLIN_ScCTK2-like_rpt1"/>
    <property type="match status" value="1"/>
</dbReference>
<dbReference type="AlphaFoldDB" id="L0P9U7"/>
<keyword evidence="1" id="KW-0195">Cyclin</keyword>
<comment type="caution">
    <text evidence="4">The sequence shown here is derived from an EMBL/GenBank/DDBJ whole genome shotgun (WGS) entry which is preliminary data.</text>
</comment>
<evidence type="ECO:0000256" key="1">
    <source>
        <dbReference type="RuleBase" id="RU000383"/>
    </source>
</evidence>
<dbReference type="CDD" id="cd20546">
    <property type="entry name" value="CYCLIN_SpCG1C_ScCTK2-like_rpt2"/>
    <property type="match status" value="1"/>
</dbReference>
<feature type="domain" description="Cyclin-like" evidence="3">
    <location>
        <begin position="107"/>
        <end position="207"/>
    </location>
</feature>
<gene>
    <name evidence="4" type="ORF">PNEJI1_000842</name>
</gene>
<evidence type="ECO:0000313" key="5">
    <source>
        <dbReference type="Proteomes" id="UP000010422"/>
    </source>
</evidence>
<dbReference type="InterPro" id="IPR013763">
    <property type="entry name" value="Cyclin-like_dom"/>
</dbReference>
<dbReference type="GO" id="GO:0006357">
    <property type="term" value="P:regulation of transcription by RNA polymerase II"/>
    <property type="evidence" value="ECO:0007669"/>
    <property type="project" value="InterPro"/>
</dbReference>
<feature type="non-terminal residue" evidence="4">
    <location>
        <position position="390"/>
    </location>
</feature>
<evidence type="ECO:0000313" key="4">
    <source>
        <dbReference type="EMBL" id="CCJ28375.1"/>
    </source>
</evidence>
<evidence type="ECO:0000256" key="2">
    <source>
        <dbReference type="SAM" id="MobiDB-lite"/>
    </source>
</evidence>
<sequence length="390" mass="45027">MTTGSSQKQKEKKQKKTKKHPETKKGIILIKNQILVLLKLKFNHDTKMAYSASDTQELPFNDDKYPVAVQLSWPYFSTKQVASLSASSRSSSLSESKETQIRFQACTWIYHVGRSMKFPIRTIGSAMIIYHRFHLFNPMSEFSYIVDTAAACLFVACKMEDTSKKLKDILIASYNLKHPNGPDISFESQTIEEQKKRIIGLERMVLETSCFDFRQRHPQPYIIKFARHLKRISKEIARKAWDISIDSYKTFSPLKFPPHCIALMALVLSSILLEQPFEDAYEKFMVKKETLINALCDILDLYIHHRHVTIVGHDTDVSKFMIIQISLNKFHKSSEISLKDTTTNVEFSALPFRIGIISDKGTVRFILDHQREKNESEASKTKNTKKIKSY</sequence>
<dbReference type="Pfam" id="PF00134">
    <property type="entry name" value="Cyclin_N"/>
    <property type="match status" value="1"/>
</dbReference>
<feature type="domain" description="Cyclin-like" evidence="3">
    <location>
        <begin position="220"/>
        <end position="300"/>
    </location>
</feature>
<dbReference type="Proteomes" id="UP000010422">
    <property type="component" value="Unassembled WGS sequence"/>
</dbReference>
<dbReference type="Gene3D" id="1.10.472.10">
    <property type="entry name" value="Cyclin-like"/>
    <property type="match status" value="2"/>
</dbReference>